<dbReference type="Gene3D" id="1.20.120.10">
    <property type="entry name" value="Cytochrome c/b562"/>
    <property type="match status" value="1"/>
</dbReference>
<evidence type="ECO:0000256" key="7">
    <source>
        <dbReference type="PIRSR" id="PIRSR000027-2"/>
    </source>
</evidence>
<keyword evidence="4" id="KW-0249">Electron transport</keyword>
<dbReference type="GO" id="GO:0005506">
    <property type="term" value="F:iron ion binding"/>
    <property type="evidence" value="ECO:0007669"/>
    <property type="project" value="InterPro"/>
</dbReference>
<protein>
    <submittedName>
        <fullName evidence="9">Cytochrome c556</fullName>
    </submittedName>
</protein>
<evidence type="ECO:0000256" key="5">
    <source>
        <dbReference type="ARBA" id="ARBA00023004"/>
    </source>
</evidence>
<dbReference type="Pfam" id="PF01322">
    <property type="entry name" value="Cytochrom_C_2"/>
    <property type="match status" value="1"/>
</dbReference>
<evidence type="ECO:0000256" key="4">
    <source>
        <dbReference type="ARBA" id="ARBA00022982"/>
    </source>
</evidence>
<keyword evidence="2 7" id="KW-0349">Heme</keyword>
<keyword evidence="3 6" id="KW-0479">Metal-binding</keyword>
<evidence type="ECO:0000256" key="8">
    <source>
        <dbReference type="SAM" id="SignalP"/>
    </source>
</evidence>
<dbReference type="InterPro" id="IPR002321">
    <property type="entry name" value="Cyt_c_II"/>
</dbReference>
<feature type="binding site" description="axial binding residue" evidence="6">
    <location>
        <position position="137"/>
    </location>
    <ligand>
        <name>heme c</name>
        <dbReference type="ChEBI" id="CHEBI:61717"/>
    </ligand>
    <ligandPart>
        <name>Fe</name>
        <dbReference type="ChEBI" id="CHEBI:18248"/>
    </ligandPart>
</feature>
<dbReference type="PIRSF" id="PIRSF000027">
    <property type="entry name" value="Cytc_c_prime"/>
    <property type="match status" value="1"/>
</dbReference>
<dbReference type="EMBL" id="FOSL01000008">
    <property type="protein sequence ID" value="SFK56318.1"/>
    <property type="molecule type" value="Genomic_DNA"/>
</dbReference>
<evidence type="ECO:0000256" key="3">
    <source>
        <dbReference type="ARBA" id="ARBA00022723"/>
    </source>
</evidence>
<dbReference type="SUPFAM" id="SSF47175">
    <property type="entry name" value="Cytochromes"/>
    <property type="match status" value="1"/>
</dbReference>
<proteinExistence type="predicted"/>
<accession>A0A1I4AIP7</accession>
<feature type="chain" id="PRO_5009302491" evidence="8">
    <location>
        <begin position="21"/>
        <end position="145"/>
    </location>
</feature>
<dbReference type="RefSeq" id="WP_149760916.1">
    <property type="nucleotide sequence ID" value="NZ_BSPE01000048.1"/>
</dbReference>
<dbReference type="PRINTS" id="PR00608">
    <property type="entry name" value="CYTCHROMECII"/>
</dbReference>
<keyword evidence="10" id="KW-1185">Reference proteome</keyword>
<keyword evidence="8" id="KW-0732">Signal</keyword>
<reference evidence="9 10" key="1">
    <citation type="submission" date="2016-10" db="EMBL/GenBank/DDBJ databases">
        <authorList>
            <person name="Varghese N."/>
            <person name="Submissions S."/>
        </authorList>
    </citation>
    <scope>NUCLEOTIDE SEQUENCE [LARGE SCALE GENOMIC DNA]</scope>
    <source>
        <strain evidence="9 10">DSM 21822</strain>
    </source>
</reference>
<dbReference type="OrthoDB" id="9811729at2"/>
<gene>
    <name evidence="9" type="ORF">SAMN04488498_10898</name>
</gene>
<keyword evidence="1" id="KW-0813">Transport</keyword>
<evidence type="ECO:0000313" key="9">
    <source>
        <dbReference type="EMBL" id="SFK56318.1"/>
    </source>
</evidence>
<name>A0A1I4AIP7_9HYPH</name>
<evidence type="ECO:0000256" key="6">
    <source>
        <dbReference type="PIRSR" id="PIRSR000027-1"/>
    </source>
</evidence>
<dbReference type="AlphaFoldDB" id="A0A1I4AIP7"/>
<feature type="signal peptide" evidence="8">
    <location>
        <begin position="1"/>
        <end position="20"/>
    </location>
</feature>
<dbReference type="GO" id="GO:0022900">
    <property type="term" value="P:electron transport chain"/>
    <property type="evidence" value="ECO:0007669"/>
    <property type="project" value="InterPro"/>
</dbReference>
<evidence type="ECO:0000256" key="1">
    <source>
        <dbReference type="ARBA" id="ARBA00022448"/>
    </source>
</evidence>
<organism evidence="9 10">
    <name type="scientific">Neomesorhizobium albiziae</name>
    <dbReference type="NCBI Taxonomy" id="335020"/>
    <lineage>
        <taxon>Bacteria</taxon>
        <taxon>Pseudomonadati</taxon>
        <taxon>Pseudomonadota</taxon>
        <taxon>Alphaproteobacteria</taxon>
        <taxon>Hyphomicrobiales</taxon>
        <taxon>Phyllobacteriaceae</taxon>
        <taxon>Neomesorhizobium</taxon>
    </lineage>
</organism>
<dbReference type="PROSITE" id="PS51009">
    <property type="entry name" value="CYTCII"/>
    <property type="match status" value="1"/>
</dbReference>
<feature type="binding site" description="covalent" evidence="7">
    <location>
        <position position="136"/>
    </location>
    <ligand>
        <name>heme c</name>
        <dbReference type="ChEBI" id="CHEBI:61717"/>
    </ligand>
</feature>
<evidence type="ECO:0000256" key="2">
    <source>
        <dbReference type="ARBA" id="ARBA00022617"/>
    </source>
</evidence>
<dbReference type="GO" id="GO:0009055">
    <property type="term" value="F:electron transfer activity"/>
    <property type="evidence" value="ECO:0007669"/>
    <property type="project" value="InterPro"/>
</dbReference>
<evidence type="ECO:0000313" key="10">
    <source>
        <dbReference type="Proteomes" id="UP000323300"/>
    </source>
</evidence>
<comment type="PTM">
    <text evidence="7">Binds 1 heme group per subunit.</text>
</comment>
<keyword evidence="5 6" id="KW-0408">Iron</keyword>
<dbReference type="GO" id="GO:0042597">
    <property type="term" value="C:periplasmic space"/>
    <property type="evidence" value="ECO:0007669"/>
    <property type="project" value="InterPro"/>
</dbReference>
<dbReference type="Proteomes" id="UP000323300">
    <property type="component" value="Unassembled WGS sequence"/>
</dbReference>
<dbReference type="InterPro" id="IPR010980">
    <property type="entry name" value="Cyt_c/b562"/>
</dbReference>
<dbReference type="InterPro" id="IPR015984">
    <property type="entry name" value="Cyt_c_prime_subgr"/>
</dbReference>
<feature type="binding site" description="covalent" evidence="7">
    <location>
        <position position="133"/>
    </location>
    <ligand>
        <name>heme c</name>
        <dbReference type="ChEBI" id="CHEBI:61717"/>
    </ligand>
</feature>
<dbReference type="InterPro" id="IPR012127">
    <property type="entry name" value="Cyt_c_prime"/>
</dbReference>
<sequence length="145" mass="14708">MRKLILAISALALAGTAAFADPIADRKALMKANGKAAGALSAIVKGEQPFDAAAVLAALTTLSENASKIDVAALFPAGSDKGDTTASPKIWENTADFQARVDKLKTDTAAAVAAPPADVDSLKATLGTIGNNCGGCHENFRIKKG</sequence>
<dbReference type="GO" id="GO:0020037">
    <property type="term" value="F:heme binding"/>
    <property type="evidence" value="ECO:0007669"/>
    <property type="project" value="InterPro"/>
</dbReference>